<sequence>MLPPKADPEPAPLDPGDAVIMFAGRGNGYTSYFWFSSFRYLMHETDRLLIEDISPAHAGEMFNGLQDSRAYKFIPDDPPRHFTALRERYRKLSANKISPDGREEWLNWVLRLKDGGSLIGFIQATINVGDRESLVAYQLFPAFWGKGYAQESLEWLVQELFHNRSVNVLVALIDTRNTNSIRLVEKIGFTMEKITKDSDYFKGRTSDEFRFILRREKFSL</sequence>
<accession>A0ABZ3D995</accession>
<reference evidence="2 3" key="1">
    <citation type="submission" date="2024-04" db="EMBL/GenBank/DDBJ databases">
        <title>Complete genome sequence of Nguyenibacter vanlangesis HBCM-1154, a strain capable of nitrogen fixation, IAA production, and phosphorus solubilization isolated from sugarcane soil.</title>
        <authorList>
            <person name="MY HANH P."/>
        </authorList>
    </citation>
    <scope>NUCLEOTIDE SEQUENCE [LARGE SCALE GENOMIC DNA]</scope>
    <source>
        <strain evidence="2 3">HBCM 1154</strain>
    </source>
</reference>
<keyword evidence="3" id="KW-1185">Reference proteome</keyword>
<dbReference type="Proteomes" id="UP001449795">
    <property type="component" value="Chromosome"/>
</dbReference>
<protein>
    <submittedName>
        <fullName evidence="2">GNAT family N-acetyltransferase</fullName>
    </submittedName>
</protein>
<evidence type="ECO:0000313" key="3">
    <source>
        <dbReference type="Proteomes" id="UP001449795"/>
    </source>
</evidence>
<dbReference type="Gene3D" id="3.40.630.30">
    <property type="match status" value="1"/>
</dbReference>
<dbReference type="EMBL" id="CP152276">
    <property type="protein sequence ID" value="XAE44052.1"/>
    <property type="molecule type" value="Genomic_DNA"/>
</dbReference>
<dbReference type="PROSITE" id="PS51186">
    <property type="entry name" value="GNAT"/>
    <property type="match status" value="1"/>
</dbReference>
<dbReference type="InterPro" id="IPR051531">
    <property type="entry name" value="N-acetyltransferase"/>
</dbReference>
<dbReference type="SUPFAM" id="SSF55729">
    <property type="entry name" value="Acyl-CoA N-acyltransferases (Nat)"/>
    <property type="match status" value="1"/>
</dbReference>
<dbReference type="InterPro" id="IPR000182">
    <property type="entry name" value="GNAT_dom"/>
</dbReference>
<dbReference type="PANTHER" id="PTHR43792">
    <property type="entry name" value="GNAT FAMILY, PUTATIVE (AFU_ORTHOLOGUE AFUA_3G00765)-RELATED-RELATED"/>
    <property type="match status" value="1"/>
</dbReference>
<evidence type="ECO:0000313" key="2">
    <source>
        <dbReference type="EMBL" id="XAE44052.1"/>
    </source>
</evidence>
<dbReference type="RefSeq" id="WP_342629373.1">
    <property type="nucleotide sequence ID" value="NZ_CP152276.1"/>
</dbReference>
<feature type="domain" description="N-acetyltransferase" evidence="1">
    <location>
        <begin position="68"/>
        <end position="216"/>
    </location>
</feature>
<dbReference type="PANTHER" id="PTHR43792:SF1">
    <property type="entry name" value="N-ACETYLTRANSFERASE DOMAIN-CONTAINING PROTEIN"/>
    <property type="match status" value="1"/>
</dbReference>
<name>A0ABZ3D995_9PROT</name>
<dbReference type="Pfam" id="PF13302">
    <property type="entry name" value="Acetyltransf_3"/>
    <property type="match status" value="1"/>
</dbReference>
<dbReference type="InterPro" id="IPR016181">
    <property type="entry name" value="Acyl_CoA_acyltransferase"/>
</dbReference>
<organism evidence="2 3">
    <name type="scientific">Nguyenibacter vanlangensis</name>
    <dbReference type="NCBI Taxonomy" id="1216886"/>
    <lineage>
        <taxon>Bacteria</taxon>
        <taxon>Pseudomonadati</taxon>
        <taxon>Pseudomonadota</taxon>
        <taxon>Alphaproteobacteria</taxon>
        <taxon>Acetobacterales</taxon>
        <taxon>Acetobacteraceae</taxon>
        <taxon>Nguyenibacter</taxon>
    </lineage>
</organism>
<proteinExistence type="predicted"/>
<evidence type="ECO:0000259" key="1">
    <source>
        <dbReference type="PROSITE" id="PS51186"/>
    </source>
</evidence>
<gene>
    <name evidence="2" type="ORF">AAC691_06365</name>
</gene>